<dbReference type="EMBL" id="JAPEVG010000067">
    <property type="protein sequence ID" value="KAJ8488161.1"/>
    <property type="molecule type" value="Genomic_DNA"/>
</dbReference>
<comment type="subcellular location">
    <subcellularLocation>
        <location evidence="1">Nucleus</location>
    </subcellularLocation>
</comment>
<feature type="compositionally biased region" description="Basic and acidic residues" evidence="7">
    <location>
        <begin position="810"/>
        <end position="821"/>
    </location>
</feature>
<feature type="compositionally biased region" description="Basic and acidic residues" evidence="7">
    <location>
        <begin position="423"/>
        <end position="434"/>
    </location>
</feature>
<dbReference type="GO" id="GO:0008420">
    <property type="term" value="F:RNA polymerase II CTD heptapeptide repeat phosphatase activity"/>
    <property type="evidence" value="ECO:0007669"/>
    <property type="project" value="InterPro"/>
</dbReference>
<feature type="region of interest" description="Disordered" evidence="7">
    <location>
        <begin position="194"/>
        <end position="224"/>
    </location>
</feature>
<feature type="compositionally biased region" description="Acidic residues" evidence="7">
    <location>
        <begin position="367"/>
        <end position="386"/>
    </location>
</feature>
<feature type="compositionally biased region" description="Basic and acidic residues" evidence="7">
    <location>
        <begin position="1022"/>
        <end position="1036"/>
    </location>
</feature>
<dbReference type="EC" id="3.1.3.16" evidence="2"/>
<evidence type="ECO:0000259" key="8">
    <source>
        <dbReference type="PROSITE" id="PS50172"/>
    </source>
</evidence>
<keyword evidence="11" id="KW-1185">Reference proteome</keyword>
<dbReference type="PROSITE" id="PS50172">
    <property type="entry name" value="BRCT"/>
    <property type="match status" value="1"/>
</dbReference>
<protein>
    <recommendedName>
        <fullName evidence="2">protein-serine/threonine phosphatase</fullName>
        <ecNumber evidence="2">3.1.3.16</ecNumber>
    </recommendedName>
</protein>
<proteinExistence type="predicted"/>
<evidence type="ECO:0000313" key="10">
    <source>
        <dbReference type="EMBL" id="KAJ8488161.1"/>
    </source>
</evidence>
<dbReference type="InterPro" id="IPR004274">
    <property type="entry name" value="FCP1_dom"/>
</dbReference>
<dbReference type="CDD" id="cd17729">
    <property type="entry name" value="BRCT_CTDP1"/>
    <property type="match status" value="1"/>
</dbReference>
<feature type="region of interest" description="Disordered" evidence="7">
    <location>
        <begin position="1008"/>
        <end position="1043"/>
    </location>
</feature>
<comment type="caution">
    <text evidence="10">The sequence shown here is derived from an EMBL/GenBank/DDBJ whole genome shotgun (WGS) entry which is preliminary data.</text>
</comment>
<comment type="catalytic activity">
    <reaction evidence="6">
        <text>O-phospho-L-threonyl-[protein] + H2O = L-threonyl-[protein] + phosphate</text>
        <dbReference type="Rhea" id="RHEA:47004"/>
        <dbReference type="Rhea" id="RHEA-COMP:11060"/>
        <dbReference type="Rhea" id="RHEA-COMP:11605"/>
        <dbReference type="ChEBI" id="CHEBI:15377"/>
        <dbReference type="ChEBI" id="CHEBI:30013"/>
        <dbReference type="ChEBI" id="CHEBI:43474"/>
        <dbReference type="ChEBI" id="CHEBI:61977"/>
        <dbReference type="EC" id="3.1.3.16"/>
    </reaction>
</comment>
<feature type="region of interest" description="Disordered" evidence="7">
    <location>
        <begin position="628"/>
        <end position="874"/>
    </location>
</feature>
<keyword evidence="3" id="KW-0378">Hydrolase</keyword>
<dbReference type="Proteomes" id="UP001215151">
    <property type="component" value="Unassembled WGS sequence"/>
</dbReference>
<dbReference type="CDD" id="cd07521">
    <property type="entry name" value="HAD_FCP1-like"/>
    <property type="match status" value="1"/>
</dbReference>
<dbReference type="InterPro" id="IPR036420">
    <property type="entry name" value="BRCT_dom_sf"/>
</dbReference>
<dbReference type="GO" id="GO:0005634">
    <property type="term" value="C:nucleus"/>
    <property type="evidence" value="ECO:0007669"/>
    <property type="project" value="UniProtKB-SubCell"/>
</dbReference>
<evidence type="ECO:0000259" key="9">
    <source>
        <dbReference type="PROSITE" id="PS50969"/>
    </source>
</evidence>
<dbReference type="SMART" id="SM00292">
    <property type="entry name" value="BRCT"/>
    <property type="match status" value="1"/>
</dbReference>
<dbReference type="AlphaFoldDB" id="A0AAD7TY81"/>
<dbReference type="SUPFAM" id="SSF56784">
    <property type="entry name" value="HAD-like"/>
    <property type="match status" value="1"/>
</dbReference>
<feature type="compositionally biased region" description="Gly residues" evidence="7">
    <location>
        <begin position="680"/>
        <end position="705"/>
    </location>
</feature>
<feature type="compositionally biased region" description="Basic and acidic residues" evidence="7">
    <location>
        <begin position="194"/>
        <end position="210"/>
    </location>
</feature>
<feature type="compositionally biased region" description="Acidic residues" evidence="7">
    <location>
        <begin position="710"/>
        <end position="736"/>
    </location>
</feature>
<dbReference type="InterPro" id="IPR023214">
    <property type="entry name" value="HAD_sf"/>
</dbReference>
<dbReference type="InterPro" id="IPR036412">
    <property type="entry name" value="HAD-like_sf"/>
</dbReference>
<evidence type="ECO:0000256" key="2">
    <source>
        <dbReference type="ARBA" id="ARBA00013081"/>
    </source>
</evidence>
<evidence type="ECO:0000256" key="1">
    <source>
        <dbReference type="ARBA" id="ARBA00004123"/>
    </source>
</evidence>
<dbReference type="PANTHER" id="PTHR23081:SF36">
    <property type="entry name" value="RNA POLYMERASE II SUBUNIT A C-TERMINAL DOMAIN PHOSPHATASE"/>
    <property type="match status" value="1"/>
</dbReference>
<evidence type="ECO:0000313" key="11">
    <source>
        <dbReference type="Proteomes" id="UP001215151"/>
    </source>
</evidence>
<keyword evidence="4" id="KW-0539">Nucleus</keyword>
<dbReference type="InterPro" id="IPR001357">
    <property type="entry name" value="BRCT_dom"/>
</dbReference>
<evidence type="ECO:0000256" key="7">
    <source>
        <dbReference type="SAM" id="MobiDB-lite"/>
    </source>
</evidence>
<dbReference type="Pfam" id="PF03031">
    <property type="entry name" value="NIF"/>
    <property type="match status" value="1"/>
</dbReference>
<organism evidence="10 11">
    <name type="scientific">Trametes cubensis</name>
    <dbReference type="NCBI Taxonomy" id="1111947"/>
    <lineage>
        <taxon>Eukaryota</taxon>
        <taxon>Fungi</taxon>
        <taxon>Dikarya</taxon>
        <taxon>Basidiomycota</taxon>
        <taxon>Agaricomycotina</taxon>
        <taxon>Agaricomycetes</taxon>
        <taxon>Polyporales</taxon>
        <taxon>Polyporaceae</taxon>
        <taxon>Trametes</taxon>
    </lineage>
</organism>
<feature type="domain" description="BRCT" evidence="8">
    <location>
        <begin position="539"/>
        <end position="632"/>
    </location>
</feature>
<feature type="compositionally biased region" description="Acidic residues" evidence="7">
    <location>
        <begin position="669"/>
        <end position="678"/>
    </location>
</feature>
<sequence>MSSPTELYLPPALPYPIKLLKLAIQPNADVQRGARLLDYSFTYKSPSPDAVPELRFGTWDASIEGTLTKWNFKQGDTISDRRARETPAVLILEPCKHGVQLGGLCCLCGKDMTSFDYTGFSDASRASIQMTHLANGPLVSFEEAQRIEQETAQHLLRSRKLSLIVDLDQTIVHATVDPTVGEWIAEGEAWEARQAARDARAEDTDKKDASDANQALEDPEDEVNPNWEALKDVKKFRLGPEALGQPQRGPRARGKEKTIEQEGCMYYIKPRPGLQEFLQTMATKYEMHVYTMGTRAYAEEVCAAIDPGGKIFGNRILSRDESGNDFFVGIGDINSAFLPKLEPLVPVAPPPPPPVIADSTTVTEELEAEVELDGDEEDDDEDDLEDVMASSDGASSPGEDERLAEIEKNEILSRNTQALEAQVEERPLAKKQEELQETVNGESTSSEQPTTGTVPATNGSDASAEQQPKRERHVRKALLKNDDTELQRVKQILELVHERFYTAWEKRKPEDEPKTGKRKHGKRTEAQIEYDVRTIIPRIRMETLEGCHILFSSVIPLDTRPEATEIWKTAHAFGAKCYTELTPRITHVVAAKRGTQKVDAARRRGGIKVVWLAWFTDSVALWRRQDEGPYLLDPEPRPAAAGATGEGEDDDEARLASPPSDPHQISSDPEPDADDWDELGAGGSGGRGWVTEGEGGVGAGEGDGAGLALDEVDWDEINDEVEAAMNESDDDGEGEGEGGSMRGEFSEDEWTDESNSIISSTTSTPRRKRKRVRSLTPSEAGSLNGADPDVLRSPLAKRKKLAADRSGASRLKEAFTAEELARAAAAAAASNTTVDEDDDDSAGRGSRRSTPVNAEAEEAGDYGEDYEGSDDDMDEEDDFLARELEVSAGPCARARGASSSGTGRSVRRDAISQGAAERNRKSVLSLLPPSAPPLSALLLTSTGTWPLSVLLVPSACPPAALADTTIRIAASHRASVRPREVCPLERICAGLPAVKRVSTVQDALHAGRSKVAAAQTTSSTFKRRDPREHGRTHAHDASSFNQAPCTLVKPRRNPSVREVEPFAADTAGNEFESCSRAPRAGAAQVGVTASICVKVRLIVKKRFASLRARIPSDHHVADPTIERWTTEMR</sequence>
<feature type="region of interest" description="Disordered" evidence="7">
    <location>
        <begin position="367"/>
        <end position="401"/>
    </location>
</feature>
<dbReference type="SMART" id="SM00577">
    <property type="entry name" value="CPDc"/>
    <property type="match status" value="1"/>
</dbReference>
<comment type="catalytic activity">
    <reaction evidence="5">
        <text>O-phospho-L-seryl-[protein] + H2O = L-seryl-[protein] + phosphate</text>
        <dbReference type="Rhea" id="RHEA:20629"/>
        <dbReference type="Rhea" id="RHEA-COMP:9863"/>
        <dbReference type="Rhea" id="RHEA-COMP:11604"/>
        <dbReference type="ChEBI" id="CHEBI:15377"/>
        <dbReference type="ChEBI" id="CHEBI:29999"/>
        <dbReference type="ChEBI" id="CHEBI:43474"/>
        <dbReference type="ChEBI" id="CHEBI:83421"/>
        <dbReference type="EC" id="3.1.3.16"/>
    </reaction>
</comment>
<evidence type="ECO:0000256" key="6">
    <source>
        <dbReference type="ARBA" id="ARBA00048336"/>
    </source>
</evidence>
<feature type="compositionally biased region" description="Polar residues" evidence="7">
    <location>
        <begin position="437"/>
        <end position="466"/>
    </location>
</feature>
<dbReference type="Pfam" id="PF12738">
    <property type="entry name" value="PTCB-BRCT"/>
    <property type="match status" value="1"/>
</dbReference>
<gene>
    <name evidence="10" type="ORF">ONZ51_g3726</name>
</gene>
<feature type="compositionally biased region" description="Low complexity" evidence="7">
    <location>
        <begin position="890"/>
        <end position="904"/>
    </location>
</feature>
<dbReference type="InterPro" id="IPR039189">
    <property type="entry name" value="Fcp1"/>
</dbReference>
<dbReference type="SUPFAM" id="SSF52113">
    <property type="entry name" value="BRCT domain"/>
    <property type="match status" value="1"/>
</dbReference>
<reference evidence="10" key="1">
    <citation type="submission" date="2022-11" db="EMBL/GenBank/DDBJ databases">
        <title>Genome Sequence of Cubamyces cubensis.</title>
        <authorList>
            <person name="Buettner E."/>
        </authorList>
    </citation>
    <scope>NUCLEOTIDE SEQUENCE</scope>
    <source>
        <strain evidence="10">MPL-01</strain>
    </source>
</reference>
<feature type="region of interest" description="Disordered" evidence="7">
    <location>
        <begin position="890"/>
        <end position="919"/>
    </location>
</feature>
<dbReference type="Gene3D" id="3.40.50.10190">
    <property type="entry name" value="BRCT domain"/>
    <property type="match status" value="1"/>
</dbReference>
<dbReference type="PANTHER" id="PTHR23081">
    <property type="entry name" value="RNA POLYMERASE II CTD PHOSPHATASE"/>
    <property type="match status" value="1"/>
</dbReference>
<feature type="region of interest" description="Disordered" evidence="7">
    <location>
        <begin position="423"/>
        <end position="472"/>
    </location>
</feature>
<evidence type="ECO:0000256" key="5">
    <source>
        <dbReference type="ARBA" id="ARBA00047761"/>
    </source>
</evidence>
<feature type="domain" description="FCP1 homology" evidence="9">
    <location>
        <begin position="156"/>
        <end position="391"/>
    </location>
</feature>
<evidence type="ECO:0000256" key="4">
    <source>
        <dbReference type="ARBA" id="ARBA00023242"/>
    </source>
</evidence>
<dbReference type="PROSITE" id="PS50969">
    <property type="entry name" value="FCP1"/>
    <property type="match status" value="1"/>
</dbReference>
<dbReference type="Gene3D" id="3.40.50.1000">
    <property type="entry name" value="HAD superfamily/HAD-like"/>
    <property type="match status" value="1"/>
</dbReference>
<evidence type="ECO:0000256" key="3">
    <source>
        <dbReference type="ARBA" id="ARBA00022801"/>
    </source>
</evidence>
<feature type="compositionally biased region" description="Acidic residues" evidence="7">
    <location>
        <begin position="855"/>
        <end position="874"/>
    </location>
</feature>
<accession>A0AAD7TY81</accession>
<name>A0AAD7TY81_9APHY</name>